<dbReference type="Proteomes" id="UP000521017">
    <property type="component" value="Unassembled WGS sequence"/>
</dbReference>
<dbReference type="PROSITE" id="PS01124">
    <property type="entry name" value="HTH_ARAC_FAMILY_2"/>
    <property type="match status" value="1"/>
</dbReference>
<dbReference type="Pfam" id="PF12833">
    <property type="entry name" value="HTH_18"/>
    <property type="match status" value="1"/>
</dbReference>
<dbReference type="Gene3D" id="1.10.10.60">
    <property type="entry name" value="Homeodomain-like"/>
    <property type="match status" value="1"/>
</dbReference>
<dbReference type="GO" id="GO:0003700">
    <property type="term" value="F:DNA-binding transcription factor activity"/>
    <property type="evidence" value="ECO:0007669"/>
    <property type="project" value="InterPro"/>
</dbReference>
<dbReference type="SUPFAM" id="SSF52317">
    <property type="entry name" value="Class I glutamine amidotransferase-like"/>
    <property type="match status" value="1"/>
</dbReference>
<evidence type="ECO:0000259" key="3">
    <source>
        <dbReference type="PROSITE" id="PS01124"/>
    </source>
</evidence>
<dbReference type="SUPFAM" id="SSF46689">
    <property type="entry name" value="Homeodomain-like"/>
    <property type="match status" value="2"/>
</dbReference>
<evidence type="ECO:0000313" key="4">
    <source>
        <dbReference type="EMBL" id="MBB6501721.1"/>
    </source>
</evidence>
<dbReference type="GO" id="GO:0043565">
    <property type="term" value="F:sequence-specific DNA binding"/>
    <property type="evidence" value="ECO:0007669"/>
    <property type="project" value="InterPro"/>
</dbReference>
<keyword evidence="2" id="KW-0804">Transcription</keyword>
<gene>
    <name evidence="4" type="ORF">HDF25_003896</name>
</gene>
<dbReference type="Gene3D" id="3.40.50.880">
    <property type="match status" value="1"/>
</dbReference>
<dbReference type="RefSeq" id="WP_184627728.1">
    <property type="nucleotide sequence ID" value="NZ_JACHCC010000010.1"/>
</dbReference>
<evidence type="ECO:0000256" key="2">
    <source>
        <dbReference type="ARBA" id="ARBA00023163"/>
    </source>
</evidence>
<reference evidence="4 5" key="1">
    <citation type="submission" date="2020-08" db="EMBL/GenBank/DDBJ databases">
        <title>Genomic Encyclopedia of Type Strains, Phase IV (KMG-V): Genome sequencing to study the core and pangenomes of soil and plant-associated prokaryotes.</title>
        <authorList>
            <person name="Whitman W."/>
        </authorList>
    </citation>
    <scope>NUCLEOTIDE SEQUENCE [LARGE SCALE GENOMIC DNA]</scope>
    <source>
        <strain evidence="4 5">M2T3</strain>
    </source>
</reference>
<evidence type="ECO:0000256" key="1">
    <source>
        <dbReference type="ARBA" id="ARBA00023015"/>
    </source>
</evidence>
<name>A0A7X0MK62_9SPHI</name>
<proteinExistence type="predicted"/>
<dbReference type="AlphaFoldDB" id="A0A7X0MK62"/>
<sequence>MNDGKAITVNNQQKKRVVIVAMSGNMLLNFAGPADVFTNADKCLSLSGSKMGYDVLIVSPTLNKKVVTSTGIEISCQHSAMEITTPIDTVIVAGNDNQLQKSAYADFCNWLSFVNESNTRRIGSVCGGAFVLAEAGLLNGKKATTHWQLSERLKKEYPLVEVNTNAFYTNDGRIYTSGGVSSGIDLALALVEEDHGKDIAVQVARRLVFYLSRPGFQVQFANLLPVYESSNLAGKLHSWFSENLHQPLDIIRIADHLNMSPRNFTRVFHKQTGLPPAKFIEKLRVETARKYLENSDMSLENIAEKCGLGGLVSMRRTFLRHLMITPSDYRRAFRTSLKTPGINDVMQPDL</sequence>
<accession>A0A7X0MK62</accession>
<dbReference type="InterPro" id="IPR018060">
    <property type="entry name" value="HTH_AraC"/>
</dbReference>
<dbReference type="InterPro" id="IPR009057">
    <property type="entry name" value="Homeodomain-like_sf"/>
</dbReference>
<dbReference type="InterPro" id="IPR052158">
    <property type="entry name" value="INH-QAR"/>
</dbReference>
<protein>
    <submittedName>
        <fullName evidence="4">Transcriptional regulator GlxA family with amidase domain</fullName>
    </submittedName>
</protein>
<dbReference type="PANTHER" id="PTHR43130:SF3">
    <property type="entry name" value="HTH-TYPE TRANSCRIPTIONAL REGULATOR RV1931C"/>
    <property type="match status" value="1"/>
</dbReference>
<dbReference type="CDD" id="cd03137">
    <property type="entry name" value="GATase1_AraC_1"/>
    <property type="match status" value="1"/>
</dbReference>
<dbReference type="Pfam" id="PF01965">
    <property type="entry name" value="DJ-1_PfpI"/>
    <property type="match status" value="1"/>
</dbReference>
<keyword evidence="1" id="KW-0805">Transcription regulation</keyword>
<dbReference type="InterPro" id="IPR002818">
    <property type="entry name" value="DJ-1/PfpI"/>
</dbReference>
<dbReference type="SMART" id="SM00342">
    <property type="entry name" value="HTH_ARAC"/>
    <property type="match status" value="1"/>
</dbReference>
<feature type="domain" description="HTH araC/xylS-type" evidence="3">
    <location>
        <begin position="234"/>
        <end position="332"/>
    </location>
</feature>
<organism evidence="4 5">
    <name type="scientific">Pedobacter cryoconitis</name>
    <dbReference type="NCBI Taxonomy" id="188932"/>
    <lineage>
        <taxon>Bacteria</taxon>
        <taxon>Pseudomonadati</taxon>
        <taxon>Bacteroidota</taxon>
        <taxon>Sphingobacteriia</taxon>
        <taxon>Sphingobacteriales</taxon>
        <taxon>Sphingobacteriaceae</taxon>
        <taxon>Pedobacter</taxon>
    </lineage>
</organism>
<comment type="caution">
    <text evidence="4">The sequence shown here is derived from an EMBL/GenBank/DDBJ whole genome shotgun (WGS) entry which is preliminary data.</text>
</comment>
<evidence type="ECO:0000313" key="5">
    <source>
        <dbReference type="Proteomes" id="UP000521017"/>
    </source>
</evidence>
<dbReference type="PANTHER" id="PTHR43130">
    <property type="entry name" value="ARAC-FAMILY TRANSCRIPTIONAL REGULATOR"/>
    <property type="match status" value="1"/>
</dbReference>
<dbReference type="InterPro" id="IPR029062">
    <property type="entry name" value="Class_I_gatase-like"/>
</dbReference>
<dbReference type="EMBL" id="JACHCC010000010">
    <property type="protein sequence ID" value="MBB6501721.1"/>
    <property type="molecule type" value="Genomic_DNA"/>
</dbReference>